<dbReference type="EMBL" id="FXZM01000015">
    <property type="protein sequence ID" value="SMY13035.1"/>
    <property type="molecule type" value="Genomic_DNA"/>
</dbReference>
<proteinExistence type="predicted"/>
<dbReference type="Proteomes" id="UP000234462">
    <property type="component" value="Unassembled WGS sequence"/>
</dbReference>
<dbReference type="InterPro" id="IPR045597">
    <property type="entry name" value="DUF6458"/>
</dbReference>
<reference evidence="4" key="1">
    <citation type="submission" date="2017-03" db="EMBL/GenBank/DDBJ databases">
        <authorList>
            <person name="Monnet C."/>
        </authorList>
    </citation>
    <scope>NUCLEOTIDE SEQUENCE [LARGE SCALE GENOMIC DNA]</scope>
    <source>
        <strain evidence="4">SJ5-8</strain>
    </source>
</reference>
<keyword evidence="1" id="KW-0812">Transmembrane</keyword>
<evidence type="ECO:0000313" key="3">
    <source>
        <dbReference type="EMBL" id="SMY13035.1"/>
    </source>
</evidence>
<keyword evidence="1" id="KW-1133">Transmembrane helix</keyword>
<sequence>MSFGVGVFLILVGAILSFAVRDSWSVMDLTMVGYICMGVGALALILAFVTLLSRRRSTRPEV</sequence>
<gene>
    <name evidence="3" type="ORF">BJEO58_02643</name>
</gene>
<accession>A0A2H1L8B9</accession>
<dbReference type="OrthoDB" id="4775046at2"/>
<dbReference type="AlphaFoldDB" id="A0A2H1L8B9"/>
<feature type="domain" description="DUF6458" evidence="2">
    <location>
        <begin position="1"/>
        <end position="57"/>
    </location>
</feature>
<evidence type="ECO:0000256" key="1">
    <source>
        <dbReference type="SAM" id="Phobius"/>
    </source>
</evidence>
<evidence type="ECO:0000313" key="4">
    <source>
        <dbReference type="Proteomes" id="UP000234462"/>
    </source>
</evidence>
<keyword evidence="1" id="KW-0472">Membrane</keyword>
<name>A0A2H1L8B9_9MICO</name>
<keyword evidence="4" id="KW-1185">Reference proteome</keyword>
<dbReference type="Pfam" id="PF20059">
    <property type="entry name" value="DUF6458"/>
    <property type="match status" value="1"/>
</dbReference>
<protein>
    <recommendedName>
        <fullName evidence="2">DUF6458 domain-containing protein</fullName>
    </recommendedName>
</protein>
<organism evidence="3 4">
    <name type="scientific">Brevibacterium jeotgali</name>
    <dbReference type="NCBI Taxonomy" id="1262550"/>
    <lineage>
        <taxon>Bacteria</taxon>
        <taxon>Bacillati</taxon>
        <taxon>Actinomycetota</taxon>
        <taxon>Actinomycetes</taxon>
        <taxon>Micrococcales</taxon>
        <taxon>Brevibacteriaceae</taxon>
        <taxon>Brevibacterium</taxon>
    </lineage>
</organism>
<evidence type="ECO:0000259" key="2">
    <source>
        <dbReference type="Pfam" id="PF20059"/>
    </source>
</evidence>
<dbReference type="RefSeq" id="WP_101589947.1">
    <property type="nucleotide sequence ID" value="NZ_FXZM01000015.1"/>
</dbReference>
<feature type="transmembrane region" description="Helical" evidence="1">
    <location>
        <begin position="31"/>
        <end position="52"/>
    </location>
</feature>